<gene>
    <name evidence="5" type="ORF">ACFFVI_09260</name>
</gene>
<evidence type="ECO:0000256" key="3">
    <source>
        <dbReference type="SAM" id="Phobius"/>
    </source>
</evidence>
<feature type="transmembrane region" description="Helical" evidence="3">
    <location>
        <begin position="12"/>
        <end position="32"/>
    </location>
</feature>
<evidence type="ECO:0000256" key="2">
    <source>
        <dbReference type="SAM" id="MobiDB-lite"/>
    </source>
</evidence>
<dbReference type="Gene3D" id="2.60.200.20">
    <property type="match status" value="1"/>
</dbReference>
<evidence type="ECO:0000313" key="5">
    <source>
        <dbReference type="EMBL" id="MFB9377158.1"/>
    </source>
</evidence>
<keyword evidence="3" id="KW-0472">Membrane</keyword>
<dbReference type="RefSeq" id="WP_380135004.1">
    <property type="nucleotide sequence ID" value="NZ_JBHLUI010000003.1"/>
</dbReference>
<dbReference type="InterPro" id="IPR008984">
    <property type="entry name" value="SMAD_FHA_dom_sf"/>
</dbReference>
<evidence type="ECO:0000259" key="4">
    <source>
        <dbReference type="PROSITE" id="PS50006"/>
    </source>
</evidence>
<dbReference type="Proteomes" id="UP001589748">
    <property type="component" value="Unassembled WGS sequence"/>
</dbReference>
<keyword evidence="3" id="KW-0812">Transmembrane</keyword>
<dbReference type="PANTHER" id="PTHR23308">
    <property type="entry name" value="NUCLEAR INHIBITOR OF PROTEIN PHOSPHATASE-1"/>
    <property type="match status" value="1"/>
</dbReference>
<name>A0ABV5LSV4_9ACTN</name>
<protein>
    <submittedName>
        <fullName evidence="5">FHA domain-containing protein</fullName>
    </submittedName>
</protein>
<keyword evidence="6" id="KW-1185">Reference proteome</keyword>
<feature type="domain" description="FHA" evidence="4">
    <location>
        <begin position="92"/>
        <end position="147"/>
    </location>
</feature>
<dbReference type="InterPro" id="IPR050923">
    <property type="entry name" value="Cell_Proc_Reg/RNA_Proc"/>
</dbReference>
<evidence type="ECO:0000256" key="1">
    <source>
        <dbReference type="ARBA" id="ARBA00022553"/>
    </source>
</evidence>
<comment type="caution">
    <text evidence="5">The sequence shown here is derived from an EMBL/GenBank/DDBJ whole genome shotgun (WGS) entry which is preliminary data.</text>
</comment>
<dbReference type="SMART" id="SM00240">
    <property type="entry name" value="FHA"/>
    <property type="match status" value="1"/>
</dbReference>
<keyword evidence="3" id="KW-1133">Transmembrane helix</keyword>
<dbReference type="EMBL" id="JBHMDM010000004">
    <property type="protein sequence ID" value="MFB9377158.1"/>
    <property type="molecule type" value="Genomic_DNA"/>
</dbReference>
<keyword evidence="1" id="KW-0597">Phosphoprotein</keyword>
<proteinExistence type="predicted"/>
<feature type="region of interest" description="Disordered" evidence="2">
    <location>
        <begin position="41"/>
        <end position="66"/>
    </location>
</feature>
<organism evidence="5 6">
    <name type="scientific">Kineococcus gynurae</name>
    <dbReference type="NCBI Taxonomy" id="452979"/>
    <lineage>
        <taxon>Bacteria</taxon>
        <taxon>Bacillati</taxon>
        <taxon>Actinomycetota</taxon>
        <taxon>Actinomycetes</taxon>
        <taxon>Kineosporiales</taxon>
        <taxon>Kineosporiaceae</taxon>
        <taxon>Kineococcus</taxon>
    </lineage>
</organism>
<dbReference type="InterPro" id="IPR000253">
    <property type="entry name" value="FHA_dom"/>
</dbReference>
<evidence type="ECO:0000313" key="6">
    <source>
        <dbReference type="Proteomes" id="UP001589748"/>
    </source>
</evidence>
<dbReference type="PROSITE" id="PS50006">
    <property type="entry name" value="FHA_DOMAIN"/>
    <property type="match status" value="1"/>
</dbReference>
<accession>A0ABV5LSV4</accession>
<sequence length="170" mass="18330">MSELTLTALRLGLLLALWAFVVVVVLVLRADLLGTRVTARRTEAPRPRRTPAPAATDRPAEPAAAARPRRASLVVVEGSLRGTTIGLGSSPVLIGRGPDCTLVLDDEYASTRHVRISPDTSPDREPGGWIVEDLQSTNGTFLGRERLSVPVPFEPGTPLRIGKTVLELRR</sequence>
<reference evidence="5 6" key="1">
    <citation type="submission" date="2024-09" db="EMBL/GenBank/DDBJ databases">
        <authorList>
            <person name="Sun Q."/>
            <person name="Mori K."/>
        </authorList>
    </citation>
    <scope>NUCLEOTIDE SEQUENCE [LARGE SCALE GENOMIC DNA]</scope>
    <source>
        <strain evidence="5 6">TISTR 1856</strain>
    </source>
</reference>
<dbReference type="Pfam" id="PF00498">
    <property type="entry name" value="FHA"/>
    <property type="match status" value="1"/>
</dbReference>
<feature type="compositionally biased region" description="Low complexity" evidence="2">
    <location>
        <begin position="51"/>
        <end position="66"/>
    </location>
</feature>
<dbReference type="SUPFAM" id="SSF49879">
    <property type="entry name" value="SMAD/FHA domain"/>
    <property type="match status" value="1"/>
</dbReference>